<evidence type="ECO:0000313" key="2">
    <source>
        <dbReference type="EMBL" id="SYV89974.1"/>
    </source>
</evidence>
<evidence type="ECO:0000256" key="1">
    <source>
        <dbReference type="SAM" id="Phobius"/>
    </source>
</evidence>
<dbReference type="KEGG" id="mala:NCTC10135_00481"/>
<organism evidence="2 3">
    <name type="scientific">Metamycoplasma alkalescens</name>
    <dbReference type="NCBI Taxonomy" id="45363"/>
    <lineage>
        <taxon>Bacteria</taxon>
        <taxon>Bacillati</taxon>
        <taxon>Mycoplasmatota</taxon>
        <taxon>Mycoplasmoidales</taxon>
        <taxon>Metamycoplasmataceae</taxon>
        <taxon>Metamycoplasma</taxon>
    </lineage>
</organism>
<keyword evidence="1" id="KW-0812">Transmembrane</keyword>
<gene>
    <name evidence="2" type="ORF">NCTC10135_00481</name>
</gene>
<feature type="non-terminal residue" evidence="2">
    <location>
        <position position="85"/>
    </location>
</feature>
<reference evidence="3" key="1">
    <citation type="submission" date="2018-06" db="EMBL/GenBank/DDBJ databases">
        <authorList>
            <consortium name="Pathogen Informatics"/>
        </authorList>
    </citation>
    <scope>NUCLEOTIDE SEQUENCE [LARGE SCALE GENOMIC DNA]</scope>
    <source>
        <strain evidence="3">NCTC10135</strain>
    </source>
</reference>
<dbReference type="NCBIfam" id="NF045889">
    <property type="entry name" value="ICE_Mbov_0396_TM"/>
    <property type="match status" value="1"/>
</dbReference>
<keyword evidence="1" id="KW-0472">Membrane</keyword>
<dbReference type="Proteomes" id="UP000259864">
    <property type="component" value="Chromosome 1"/>
</dbReference>
<dbReference type="AlphaFoldDB" id="A0A3B0P9H6"/>
<dbReference type="EMBL" id="LS991949">
    <property type="protein sequence ID" value="SYV89974.1"/>
    <property type="molecule type" value="Genomic_DNA"/>
</dbReference>
<feature type="transmembrane region" description="Helical" evidence="1">
    <location>
        <begin position="57"/>
        <end position="79"/>
    </location>
</feature>
<protein>
    <submittedName>
        <fullName evidence="2">Uncharacterized protein</fullName>
    </submittedName>
</protein>
<name>A0A3B0P9H6_9BACT</name>
<evidence type="ECO:0000313" key="3">
    <source>
        <dbReference type="Proteomes" id="UP000259864"/>
    </source>
</evidence>
<accession>A0A3B0P9H6</accession>
<proteinExistence type="predicted"/>
<keyword evidence="1" id="KW-1133">Transmembrane helix</keyword>
<feature type="transmembrane region" description="Helical" evidence="1">
    <location>
        <begin position="26"/>
        <end position="45"/>
    </location>
</feature>
<sequence length="85" mass="9722">MINRGNNLFSYINSFYLRNVSFSAKIFQQFFLFVISPFIAAASVADDGKRMKQFQEMYASKSFAILGLVVGVQLYSVFIGRAMNW</sequence>